<dbReference type="KEGG" id="lang:109362227"/>
<feature type="compositionally biased region" description="Low complexity" evidence="1">
    <location>
        <begin position="156"/>
        <end position="180"/>
    </location>
</feature>
<dbReference type="AlphaFoldDB" id="A0A1J7HKT4"/>
<dbReference type="GO" id="GO:0009535">
    <property type="term" value="C:chloroplast thylakoid membrane"/>
    <property type="evidence" value="ECO:0007669"/>
    <property type="project" value="TreeGrafter"/>
</dbReference>
<feature type="region of interest" description="Disordered" evidence="1">
    <location>
        <begin position="131"/>
        <end position="200"/>
    </location>
</feature>
<dbReference type="Proteomes" id="UP000188354">
    <property type="component" value="Chromosome LG12"/>
</dbReference>
<dbReference type="PANTHER" id="PTHR35745:SF1">
    <property type="entry name" value="OS04G0513000 PROTEIN"/>
    <property type="match status" value="1"/>
</dbReference>
<dbReference type="GO" id="GO:0010027">
    <property type="term" value="P:thylakoid membrane organization"/>
    <property type="evidence" value="ECO:0007669"/>
    <property type="project" value="InterPro"/>
</dbReference>
<dbReference type="Gramene" id="OIW01027">
    <property type="protein sequence ID" value="OIW01027"/>
    <property type="gene ID" value="TanjilG_14210"/>
</dbReference>
<dbReference type="InterPro" id="IPR040003">
    <property type="entry name" value="PG18-like"/>
</dbReference>
<dbReference type="OMA" id="PICIALP"/>
<reference evidence="2 3" key="1">
    <citation type="journal article" date="2017" name="Plant Biotechnol. J.">
        <title>A comprehensive draft genome sequence for lupin (Lupinus angustifolius), an emerging health food: insights into plant-microbe interactions and legume evolution.</title>
        <authorList>
            <person name="Hane J.K."/>
            <person name="Ming Y."/>
            <person name="Kamphuis L.G."/>
            <person name="Nelson M.N."/>
            <person name="Garg G."/>
            <person name="Atkins C.A."/>
            <person name="Bayer P.E."/>
            <person name="Bravo A."/>
            <person name="Bringans S."/>
            <person name="Cannon S."/>
            <person name="Edwards D."/>
            <person name="Foley R."/>
            <person name="Gao L.L."/>
            <person name="Harrison M.J."/>
            <person name="Huang W."/>
            <person name="Hurgobin B."/>
            <person name="Li S."/>
            <person name="Liu C.W."/>
            <person name="McGrath A."/>
            <person name="Morahan G."/>
            <person name="Murray J."/>
            <person name="Weller J."/>
            <person name="Jian J."/>
            <person name="Singh K.B."/>
        </authorList>
    </citation>
    <scope>NUCLEOTIDE SEQUENCE [LARGE SCALE GENOMIC DNA]</scope>
    <source>
        <strain evidence="3">cv. Tanjil</strain>
        <tissue evidence="2">Whole plant</tissue>
    </source>
</reference>
<evidence type="ECO:0000313" key="2">
    <source>
        <dbReference type="EMBL" id="OIW01027.1"/>
    </source>
</evidence>
<evidence type="ECO:0000313" key="3">
    <source>
        <dbReference type="Proteomes" id="UP000188354"/>
    </source>
</evidence>
<feature type="compositionally biased region" description="Basic and acidic residues" evidence="1">
    <location>
        <begin position="131"/>
        <end position="143"/>
    </location>
</feature>
<dbReference type="PANTHER" id="PTHR35745">
    <property type="entry name" value="BNACNNG14650D PROTEIN"/>
    <property type="match status" value="1"/>
</dbReference>
<gene>
    <name evidence="2" type="ORF">TanjilG_14210</name>
</gene>
<dbReference type="EMBL" id="CM007372">
    <property type="protein sequence ID" value="OIW01027.1"/>
    <property type="molecule type" value="Genomic_DNA"/>
</dbReference>
<name>A0A1J7HKT4_LUPAN</name>
<dbReference type="Pfam" id="PF20711">
    <property type="entry name" value="DUF6825"/>
    <property type="match status" value="1"/>
</dbReference>
<feature type="region of interest" description="Disordered" evidence="1">
    <location>
        <begin position="1"/>
        <end position="21"/>
    </location>
</feature>
<keyword evidence="3" id="KW-1185">Reference proteome</keyword>
<proteinExistence type="predicted"/>
<accession>A0A1J7HKT4</accession>
<evidence type="ECO:0000256" key="1">
    <source>
        <dbReference type="SAM" id="MobiDB-lite"/>
    </source>
</evidence>
<sequence>MNSMVSASPFTTFSSSSSPTFSKPHFPFSSFSPFYKPICIALPFKMGCQNMGIVRCNSSIKPNGPSSGDDDSSSRSVLDAFFLGKAVAEAVNERIESTVGEILSAVGRLQAEQQKQVQGFQEDVFERAKKAKENAAREAKEAQELISKSAVDTKLADSPSPRPSNSSSDSVTSVQSTDASETYSEPANKEDPASSSANDV</sequence>
<dbReference type="OrthoDB" id="532061at2759"/>
<organism evidence="2 3">
    <name type="scientific">Lupinus angustifolius</name>
    <name type="common">Narrow-leaved blue lupine</name>
    <dbReference type="NCBI Taxonomy" id="3871"/>
    <lineage>
        <taxon>Eukaryota</taxon>
        <taxon>Viridiplantae</taxon>
        <taxon>Streptophyta</taxon>
        <taxon>Embryophyta</taxon>
        <taxon>Tracheophyta</taxon>
        <taxon>Spermatophyta</taxon>
        <taxon>Magnoliopsida</taxon>
        <taxon>eudicotyledons</taxon>
        <taxon>Gunneridae</taxon>
        <taxon>Pentapetalae</taxon>
        <taxon>rosids</taxon>
        <taxon>fabids</taxon>
        <taxon>Fabales</taxon>
        <taxon>Fabaceae</taxon>
        <taxon>Papilionoideae</taxon>
        <taxon>50 kb inversion clade</taxon>
        <taxon>genistoids sensu lato</taxon>
        <taxon>core genistoids</taxon>
        <taxon>Genisteae</taxon>
        <taxon>Lupinus</taxon>
    </lineage>
</organism>
<protein>
    <submittedName>
        <fullName evidence="2">Uncharacterized protein</fullName>
    </submittedName>
</protein>
<dbReference type="STRING" id="3871.A0A1J7HKT4"/>